<organism evidence="17">
    <name type="scientific">Centrotus cornutus</name>
    <dbReference type="NCBI Taxonomy" id="1585357"/>
    <lineage>
        <taxon>Eukaryota</taxon>
        <taxon>Metazoa</taxon>
        <taxon>Ecdysozoa</taxon>
        <taxon>Arthropoda</taxon>
        <taxon>Hexapoda</taxon>
        <taxon>Insecta</taxon>
        <taxon>Pterygota</taxon>
        <taxon>Neoptera</taxon>
        <taxon>Paraneoptera</taxon>
        <taxon>Hemiptera</taxon>
        <taxon>Auchenorrhyncha</taxon>
        <taxon>Membracoidea</taxon>
        <taxon>Membracidae</taxon>
        <taxon>Centrotus</taxon>
    </lineage>
</organism>
<dbReference type="PANTHER" id="PTHR11435">
    <property type="entry name" value="NADH UBIQUINONE OXIDOREDUCTASE SUBUNIT ND6"/>
    <property type="match status" value="1"/>
</dbReference>
<name>A0A343K816_9HEMI</name>
<evidence type="ECO:0000256" key="7">
    <source>
        <dbReference type="ARBA" id="ARBA00022692"/>
    </source>
</evidence>
<comment type="similarity">
    <text evidence="2">Belongs to the complex I subunit 6 family.</text>
</comment>
<keyword evidence="5" id="KW-0813">Transport</keyword>
<evidence type="ECO:0000256" key="2">
    <source>
        <dbReference type="ARBA" id="ARBA00005698"/>
    </source>
</evidence>
<evidence type="ECO:0000256" key="4">
    <source>
        <dbReference type="ARBA" id="ARBA00021095"/>
    </source>
</evidence>
<evidence type="ECO:0000256" key="9">
    <source>
        <dbReference type="ARBA" id="ARBA00022982"/>
    </source>
</evidence>
<comment type="subcellular location">
    <subcellularLocation>
        <location evidence="1">Mitochondrion membrane</location>
        <topology evidence="1">Multi-pass membrane protein</topology>
    </subcellularLocation>
</comment>
<evidence type="ECO:0000256" key="11">
    <source>
        <dbReference type="ARBA" id="ARBA00023027"/>
    </source>
</evidence>
<dbReference type="InterPro" id="IPR050269">
    <property type="entry name" value="ComplexI_Subunit6"/>
</dbReference>
<proteinExistence type="inferred from homology"/>
<keyword evidence="12 17" id="KW-0496">Mitochondrion</keyword>
<keyword evidence="8" id="KW-1278">Translocase</keyword>
<keyword evidence="7 16" id="KW-0812">Transmembrane</keyword>
<evidence type="ECO:0000256" key="14">
    <source>
        <dbReference type="ARBA" id="ARBA00031019"/>
    </source>
</evidence>
<comment type="catalytic activity">
    <reaction evidence="15">
        <text>a ubiquinone + NADH + 5 H(+)(in) = a ubiquinol + NAD(+) + 4 H(+)(out)</text>
        <dbReference type="Rhea" id="RHEA:29091"/>
        <dbReference type="Rhea" id="RHEA-COMP:9565"/>
        <dbReference type="Rhea" id="RHEA-COMP:9566"/>
        <dbReference type="ChEBI" id="CHEBI:15378"/>
        <dbReference type="ChEBI" id="CHEBI:16389"/>
        <dbReference type="ChEBI" id="CHEBI:17976"/>
        <dbReference type="ChEBI" id="CHEBI:57540"/>
        <dbReference type="ChEBI" id="CHEBI:57945"/>
        <dbReference type="EC" id="7.1.1.2"/>
    </reaction>
</comment>
<evidence type="ECO:0000256" key="6">
    <source>
        <dbReference type="ARBA" id="ARBA00022660"/>
    </source>
</evidence>
<sequence>MMMTKMMLSIAIMSTMMKSPMSMGITLLIQTTMIIIMMNFNNSSSWVPMITFLTMIGGLMIIFMYMSSITSNEKFKLNMKMMTTMFLTLMISEEMMLNLYSQENQEMIISTNNMMSMSKMYSKSMSMTMMMVMYLLLTMMSVNKIIKLFQGPMRSKTYEKIYIKI</sequence>
<evidence type="ECO:0000256" key="1">
    <source>
        <dbReference type="ARBA" id="ARBA00004225"/>
    </source>
</evidence>
<evidence type="ECO:0000256" key="5">
    <source>
        <dbReference type="ARBA" id="ARBA00022448"/>
    </source>
</evidence>
<keyword evidence="6" id="KW-0679">Respiratory chain</keyword>
<keyword evidence="9" id="KW-0249">Electron transport</keyword>
<dbReference type="GO" id="GO:0008137">
    <property type="term" value="F:NADH dehydrogenase (ubiquinone) activity"/>
    <property type="evidence" value="ECO:0007669"/>
    <property type="project" value="UniProtKB-EC"/>
</dbReference>
<dbReference type="AlphaFoldDB" id="A0A343K816"/>
<protein>
    <recommendedName>
        <fullName evidence="4">NADH-ubiquinone oxidoreductase chain 6</fullName>
        <ecNumber evidence="3">7.1.1.2</ecNumber>
    </recommendedName>
    <alternativeName>
        <fullName evidence="14">NADH dehydrogenase subunit 6</fullName>
    </alternativeName>
</protein>
<dbReference type="GO" id="GO:0031966">
    <property type="term" value="C:mitochondrial membrane"/>
    <property type="evidence" value="ECO:0007669"/>
    <property type="project" value="UniProtKB-SubCell"/>
</dbReference>
<dbReference type="EC" id="7.1.1.2" evidence="3"/>
<evidence type="ECO:0000256" key="3">
    <source>
        <dbReference type="ARBA" id="ARBA00012944"/>
    </source>
</evidence>
<dbReference type="PANTHER" id="PTHR11435:SF1">
    <property type="entry name" value="NADH-UBIQUINONE OXIDOREDUCTASE CHAIN 6"/>
    <property type="match status" value="1"/>
</dbReference>
<geneLocation type="mitochondrion" evidence="17"/>
<evidence type="ECO:0000256" key="10">
    <source>
        <dbReference type="ARBA" id="ARBA00022989"/>
    </source>
</evidence>
<feature type="transmembrane region" description="Helical" evidence="16">
    <location>
        <begin position="21"/>
        <end position="40"/>
    </location>
</feature>
<keyword evidence="13 16" id="KW-0472">Membrane</keyword>
<gene>
    <name evidence="17" type="primary">nad6</name>
</gene>
<evidence type="ECO:0000256" key="13">
    <source>
        <dbReference type="ARBA" id="ARBA00023136"/>
    </source>
</evidence>
<evidence type="ECO:0000313" key="17">
    <source>
        <dbReference type="EMBL" id="ATD86012.1"/>
    </source>
</evidence>
<keyword evidence="10 16" id="KW-1133">Transmembrane helix</keyword>
<evidence type="ECO:0000256" key="12">
    <source>
        <dbReference type="ARBA" id="ARBA00023128"/>
    </source>
</evidence>
<accession>A0A343K816</accession>
<keyword evidence="11" id="KW-0520">NAD</keyword>
<feature type="transmembrane region" description="Helical" evidence="16">
    <location>
        <begin position="46"/>
        <end position="65"/>
    </location>
</feature>
<feature type="transmembrane region" description="Helical" evidence="16">
    <location>
        <begin position="120"/>
        <end position="146"/>
    </location>
</feature>
<reference evidence="17" key="1">
    <citation type="journal article" date="2017" name="Zool. J. Linn. Soc.">
        <title>Insufficient power of mitogenomic data in resolving the auchenorrhynchan monophyly.</title>
        <authorList>
            <person name="Song N."/>
            <person name="Cai W."/>
            <person name="Li H."/>
        </authorList>
    </citation>
    <scope>NUCLEOTIDE SEQUENCE</scope>
    <source>
        <strain evidence="17">Zz0416-01</strain>
    </source>
</reference>
<dbReference type="EMBL" id="KX437728">
    <property type="protein sequence ID" value="ATD86012.1"/>
    <property type="molecule type" value="Genomic_DNA"/>
</dbReference>
<evidence type="ECO:0000256" key="15">
    <source>
        <dbReference type="ARBA" id="ARBA00049551"/>
    </source>
</evidence>
<evidence type="ECO:0000256" key="16">
    <source>
        <dbReference type="SAM" id="Phobius"/>
    </source>
</evidence>
<evidence type="ECO:0000256" key="8">
    <source>
        <dbReference type="ARBA" id="ARBA00022967"/>
    </source>
</evidence>